<organism evidence="2 3">
    <name type="scientific">Pedobacter psychrophilus</name>
    <dbReference type="NCBI Taxonomy" id="1826909"/>
    <lineage>
        <taxon>Bacteria</taxon>
        <taxon>Pseudomonadati</taxon>
        <taxon>Bacteroidota</taxon>
        <taxon>Sphingobacteriia</taxon>
        <taxon>Sphingobacteriales</taxon>
        <taxon>Sphingobacteriaceae</taxon>
        <taxon>Pedobacter</taxon>
    </lineage>
</organism>
<protein>
    <submittedName>
        <fullName evidence="2">Uncharacterized protein</fullName>
    </submittedName>
</protein>
<keyword evidence="1" id="KW-1133">Transmembrane helix</keyword>
<feature type="transmembrane region" description="Helical" evidence="1">
    <location>
        <begin position="73"/>
        <end position="88"/>
    </location>
</feature>
<keyword evidence="3" id="KW-1185">Reference proteome</keyword>
<proteinExistence type="predicted"/>
<dbReference type="AlphaFoldDB" id="A0A179DH91"/>
<keyword evidence="1" id="KW-0472">Membrane</keyword>
<keyword evidence="1" id="KW-0812">Transmembrane</keyword>
<comment type="caution">
    <text evidence="2">The sequence shown here is derived from an EMBL/GenBank/DDBJ whole genome shotgun (WGS) entry which is preliminary data.</text>
</comment>
<feature type="transmembrane region" description="Helical" evidence="1">
    <location>
        <begin position="44"/>
        <end position="66"/>
    </location>
</feature>
<sequence length="89" mass="10308">MKKLIKSPTGIYALTFIIFFVFCIIFVPLLSIGHSGGEQVPMTLLAYAFTYLHYSLICVSILTSIIFRTWFKKYWFINLTIFVVLIFAL</sequence>
<reference evidence="2 3" key="1">
    <citation type="submission" date="2016-04" db="EMBL/GenBank/DDBJ databases">
        <authorList>
            <person name="Evans L.H."/>
            <person name="Alamgir A."/>
            <person name="Owens N."/>
            <person name="Weber N.D."/>
            <person name="Virtaneva K."/>
            <person name="Barbian K."/>
            <person name="Babar A."/>
            <person name="Rosenke K."/>
        </authorList>
    </citation>
    <scope>NUCLEOTIDE SEQUENCE [LARGE SCALE GENOMIC DNA]</scope>
    <source>
        <strain evidence="2 3">CCM 8644</strain>
    </source>
</reference>
<name>A0A179DH91_9SPHI</name>
<dbReference type="Proteomes" id="UP000078459">
    <property type="component" value="Unassembled WGS sequence"/>
</dbReference>
<evidence type="ECO:0000313" key="2">
    <source>
        <dbReference type="EMBL" id="OAQ40182.1"/>
    </source>
</evidence>
<evidence type="ECO:0000313" key="3">
    <source>
        <dbReference type="Proteomes" id="UP000078459"/>
    </source>
</evidence>
<dbReference type="EMBL" id="LWHJ01000023">
    <property type="protein sequence ID" value="OAQ40182.1"/>
    <property type="molecule type" value="Genomic_DNA"/>
</dbReference>
<gene>
    <name evidence="2" type="ORF">A5893_17415</name>
</gene>
<evidence type="ECO:0000256" key="1">
    <source>
        <dbReference type="SAM" id="Phobius"/>
    </source>
</evidence>
<reference evidence="2 3" key="2">
    <citation type="submission" date="2016-06" db="EMBL/GenBank/DDBJ databases">
        <title>Pedobacter psychrophilus sp. nov., isolated from Antarctic fragmentary rock.</title>
        <authorList>
            <person name="Svec P."/>
        </authorList>
    </citation>
    <scope>NUCLEOTIDE SEQUENCE [LARGE SCALE GENOMIC DNA]</scope>
    <source>
        <strain evidence="2 3">CCM 8644</strain>
    </source>
</reference>
<feature type="transmembrane region" description="Helical" evidence="1">
    <location>
        <begin position="12"/>
        <end position="32"/>
    </location>
</feature>
<accession>A0A179DH91</accession>